<evidence type="ECO:0000256" key="1">
    <source>
        <dbReference type="SAM" id="SignalP"/>
    </source>
</evidence>
<dbReference type="OrthoDB" id="5361405at2759"/>
<gene>
    <name evidence="2" type="ORF">PAC_20152</name>
</gene>
<evidence type="ECO:0000313" key="3">
    <source>
        <dbReference type="Proteomes" id="UP000184330"/>
    </source>
</evidence>
<feature type="signal peptide" evidence="1">
    <location>
        <begin position="1"/>
        <end position="21"/>
    </location>
</feature>
<reference evidence="2 3" key="1">
    <citation type="submission" date="2016-03" db="EMBL/GenBank/DDBJ databases">
        <authorList>
            <person name="Ploux O."/>
        </authorList>
    </citation>
    <scope>NUCLEOTIDE SEQUENCE [LARGE SCALE GENOMIC DNA]</scope>
    <source>
        <strain evidence="2 3">UAMH 11012</strain>
    </source>
</reference>
<feature type="chain" id="PRO_5013041277" evidence="1">
    <location>
        <begin position="22"/>
        <end position="209"/>
    </location>
</feature>
<sequence length="209" mass="21561">MNISVFSLGLLLWASTATASGRYCSWPSVYTITSQTPVWTDPELVAGVFVGPSSTTGTIAAGYTYTKSWTITGGITGTYALPGIGSVGLSTSYGVTTAEGTSLTVSITCPANIECGITASAYVLRVTGTQTMYSCGSGSKYDTTYPCTDSAPSHCPASAWNTTFGTTHNFVADYPLAASSSNVNKLLAVDYNACTVGTTYPGIAKCPGY</sequence>
<proteinExistence type="predicted"/>
<protein>
    <submittedName>
        <fullName evidence="2">Uncharacterized protein</fullName>
    </submittedName>
</protein>
<evidence type="ECO:0000313" key="2">
    <source>
        <dbReference type="EMBL" id="CZR70251.1"/>
    </source>
</evidence>
<keyword evidence="1" id="KW-0732">Signal</keyword>
<dbReference type="AlphaFoldDB" id="A0A1L7XYW7"/>
<name>A0A1L7XYW7_9HELO</name>
<dbReference type="Proteomes" id="UP000184330">
    <property type="component" value="Unassembled WGS sequence"/>
</dbReference>
<accession>A0A1L7XYW7</accession>
<dbReference type="EMBL" id="FJOG01000114">
    <property type="protein sequence ID" value="CZR70251.1"/>
    <property type="molecule type" value="Genomic_DNA"/>
</dbReference>
<keyword evidence="3" id="KW-1185">Reference proteome</keyword>
<organism evidence="2 3">
    <name type="scientific">Phialocephala subalpina</name>
    <dbReference type="NCBI Taxonomy" id="576137"/>
    <lineage>
        <taxon>Eukaryota</taxon>
        <taxon>Fungi</taxon>
        <taxon>Dikarya</taxon>
        <taxon>Ascomycota</taxon>
        <taxon>Pezizomycotina</taxon>
        <taxon>Leotiomycetes</taxon>
        <taxon>Helotiales</taxon>
        <taxon>Mollisiaceae</taxon>
        <taxon>Phialocephala</taxon>
        <taxon>Phialocephala fortinii species complex</taxon>
    </lineage>
</organism>